<protein>
    <recommendedName>
        <fullName evidence="8">Peptidoglycan-associated lipoprotein</fullName>
        <shortName evidence="8">PAL</shortName>
    </recommendedName>
</protein>
<dbReference type="EMBL" id="FUKI01000130">
    <property type="protein sequence ID" value="SJM94374.1"/>
    <property type="molecule type" value="Genomic_DNA"/>
</dbReference>
<dbReference type="PANTHER" id="PTHR30329:SF21">
    <property type="entry name" value="LIPOPROTEIN YIAD-RELATED"/>
    <property type="match status" value="1"/>
</dbReference>
<dbReference type="PANTHER" id="PTHR30329">
    <property type="entry name" value="STATOR ELEMENT OF FLAGELLAR MOTOR COMPLEX"/>
    <property type="match status" value="1"/>
</dbReference>
<sequence>MKFNKTILTLLVITALVGCSSDDETDPLAAGTLNGPGGVNTDASTSGLNGAGGIDGSGLNGSGVMNGAGGMNGSGNSKYPNAAIGPEFSDPRNPLSKSIIYFSLDSSEIQADFVPIVAAHAQYLAAHPSQRVTLEGHGDERGSREYNIALGEQRGKTVAGKLTLQGTSDSQLDNVSYGEEKPAAFGSDESAWEQNRRVELVYQGR</sequence>
<dbReference type="RefSeq" id="WP_087144281.1">
    <property type="nucleotide sequence ID" value="NZ_FUKI01000130.1"/>
</dbReference>
<evidence type="ECO:0000256" key="6">
    <source>
        <dbReference type="ARBA" id="ARBA00023288"/>
    </source>
</evidence>
<comment type="subcellular location">
    <subcellularLocation>
        <location evidence="8">Cell outer membrane</location>
        <topology evidence="8">Lipid-anchor</topology>
    </subcellularLocation>
</comment>
<proteinExistence type="inferred from homology"/>
<keyword evidence="4 8" id="KW-0564">Palmitate</keyword>
<dbReference type="InterPro" id="IPR006665">
    <property type="entry name" value="OmpA-like"/>
</dbReference>
<keyword evidence="6 8" id="KW-0449">Lipoprotein</keyword>
<dbReference type="InterPro" id="IPR036737">
    <property type="entry name" value="OmpA-like_sf"/>
</dbReference>
<keyword evidence="7 8" id="KW-0131">Cell cycle</keyword>
<dbReference type="InterPro" id="IPR006664">
    <property type="entry name" value="OMP_bac"/>
</dbReference>
<evidence type="ECO:0000256" key="1">
    <source>
        <dbReference type="ARBA" id="ARBA00022618"/>
    </source>
</evidence>
<dbReference type="AlphaFoldDB" id="A0A1R4HDT7"/>
<dbReference type="HAMAP" id="MF_02204">
    <property type="entry name" value="Pal"/>
    <property type="match status" value="1"/>
</dbReference>
<dbReference type="InterPro" id="IPR039001">
    <property type="entry name" value="Pal"/>
</dbReference>
<comment type="function">
    <text evidence="8">Part of the Tol-Pal system, which plays a role in outer membrane invagination during cell division and is important for maintaining outer membrane integrity.</text>
</comment>
<evidence type="ECO:0000256" key="2">
    <source>
        <dbReference type="ARBA" id="ARBA00022729"/>
    </source>
</evidence>
<dbReference type="PROSITE" id="PS51257">
    <property type="entry name" value="PROKAR_LIPOPROTEIN"/>
    <property type="match status" value="1"/>
</dbReference>
<dbReference type="CDD" id="cd07185">
    <property type="entry name" value="OmpA_C-like"/>
    <property type="match status" value="1"/>
</dbReference>
<dbReference type="PRINTS" id="PR01021">
    <property type="entry name" value="OMPADOMAIN"/>
</dbReference>
<evidence type="ECO:0000256" key="3">
    <source>
        <dbReference type="ARBA" id="ARBA00023136"/>
    </source>
</evidence>
<keyword evidence="1 8" id="KW-0132">Cell division</keyword>
<evidence type="ECO:0000256" key="5">
    <source>
        <dbReference type="ARBA" id="ARBA00023237"/>
    </source>
</evidence>
<keyword evidence="11" id="KW-1185">Reference proteome</keyword>
<evidence type="ECO:0000313" key="11">
    <source>
        <dbReference type="Proteomes" id="UP000195667"/>
    </source>
</evidence>
<evidence type="ECO:0000256" key="4">
    <source>
        <dbReference type="ARBA" id="ARBA00023139"/>
    </source>
</evidence>
<gene>
    <name evidence="8" type="primary">pal</name>
    <name evidence="10" type="ORF">CRENPOLYSF1_530050</name>
</gene>
<dbReference type="GO" id="GO:0051301">
    <property type="term" value="P:cell division"/>
    <property type="evidence" value="ECO:0007669"/>
    <property type="project" value="UniProtKB-UniRule"/>
</dbReference>
<dbReference type="SUPFAM" id="SSF103088">
    <property type="entry name" value="OmpA-like"/>
    <property type="match status" value="1"/>
</dbReference>
<dbReference type="PROSITE" id="PS51123">
    <property type="entry name" value="OMPA_2"/>
    <property type="match status" value="1"/>
</dbReference>
<evidence type="ECO:0000259" key="9">
    <source>
        <dbReference type="PROSITE" id="PS51123"/>
    </source>
</evidence>
<comment type="subunit">
    <text evidence="8">The Tol-Pal system is composed of five core proteins: the inner membrane proteins TolA, TolQ and TolR, the periplasmic protein TolB and the outer membrane protein Pal. They form a network linking the inner and outer membranes and the peptidoglycan layer.</text>
</comment>
<accession>A0A1R4HDT7</accession>
<name>A0A1R4HDT7_9GAMM</name>
<feature type="domain" description="OmpA-like" evidence="9">
    <location>
        <begin position="89"/>
        <end position="205"/>
    </location>
</feature>
<dbReference type="Proteomes" id="UP000195667">
    <property type="component" value="Unassembled WGS sequence"/>
</dbReference>
<dbReference type="Pfam" id="PF00691">
    <property type="entry name" value="OmpA"/>
    <property type="match status" value="1"/>
</dbReference>
<organism evidence="10 11">
    <name type="scientific">Crenothrix polyspora</name>
    <dbReference type="NCBI Taxonomy" id="360316"/>
    <lineage>
        <taxon>Bacteria</taxon>
        <taxon>Pseudomonadati</taxon>
        <taxon>Pseudomonadota</taxon>
        <taxon>Gammaproteobacteria</taxon>
        <taxon>Methylococcales</taxon>
        <taxon>Crenotrichaceae</taxon>
        <taxon>Crenothrix</taxon>
    </lineage>
</organism>
<keyword evidence="5 8" id="KW-0998">Cell outer membrane</keyword>
<evidence type="ECO:0000256" key="7">
    <source>
        <dbReference type="ARBA" id="ARBA00023306"/>
    </source>
</evidence>
<comment type="similarity">
    <text evidence="8">Belongs to the Pal lipoprotein family.</text>
</comment>
<dbReference type="Gene3D" id="3.30.1330.60">
    <property type="entry name" value="OmpA-like domain"/>
    <property type="match status" value="1"/>
</dbReference>
<dbReference type="InterPro" id="IPR050330">
    <property type="entry name" value="Bact_OuterMem_StrucFunc"/>
</dbReference>
<dbReference type="OrthoDB" id="9809164at2"/>
<evidence type="ECO:0000256" key="8">
    <source>
        <dbReference type="HAMAP-Rule" id="MF_02204"/>
    </source>
</evidence>
<dbReference type="InterPro" id="IPR014169">
    <property type="entry name" value="Pal_lipo_C"/>
</dbReference>
<keyword evidence="2 8" id="KW-0732">Signal</keyword>
<evidence type="ECO:0000313" key="10">
    <source>
        <dbReference type="EMBL" id="SJM94374.1"/>
    </source>
</evidence>
<keyword evidence="3 8" id="KW-0472">Membrane</keyword>
<dbReference type="GO" id="GO:0009279">
    <property type="term" value="C:cell outer membrane"/>
    <property type="evidence" value="ECO:0007669"/>
    <property type="project" value="UniProtKB-SubCell"/>
</dbReference>
<dbReference type="NCBIfam" id="TIGR02802">
    <property type="entry name" value="Pal_lipo"/>
    <property type="match status" value="1"/>
</dbReference>
<reference evidence="11" key="1">
    <citation type="submission" date="2017-02" db="EMBL/GenBank/DDBJ databases">
        <authorList>
            <person name="Daims H."/>
        </authorList>
    </citation>
    <scope>NUCLEOTIDE SEQUENCE [LARGE SCALE GENOMIC DNA]</scope>
</reference>